<sequence length="181" mass="20118">MAFRAPSFNEVLIMSSLKVTSATQRDNVSPLTSVPIRCARKASSGRIVEAATAHAIILIQCALLFAVLDAPACQKLSLLFHFCATIMQKLLIFLAFASLLVFSHCGKIQYLTDLTFCGENTYYTEDYHCSVPSCAVPEAECSPKWKFRGCVCKDGHLRNDLYQCVPRKQCKMSKFAIEGDF</sequence>
<dbReference type="GO" id="GO:0004867">
    <property type="term" value="F:serine-type endopeptidase inhibitor activity"/>
    <property type="evidence" value="ECO:0007669"/>
    <property type="project" value="UniProtKB-KW"/>
</dbReference>
<evidence type="ECO:0000256" key="1">
    <source>
        <dbReference type="ARBA" id="ARBA00022900"/>
    </source>
</evidence>
<dbReference type="InterPro" id="IPR036084">
    <property type="entry name" value="Ser_inhib-like_sf"/>
</dbReference>
<keyword evidence="2" id="KW-1133">Transmembrane helix</keyword>
<reference evidence="4" key="1">
    <citation type="submission" date="2016-11" db="UniProtKB">
        <authorList>
            <consortium name="WormBaseParasite"/>
        </authorList>
    </citation>
    <scope>IDENTIFICATION</scope>
</reference>
<evidence type="ECO:0000256" key="2">
    <source>
        <dbReference type="SAM" id="Phobius"/>
    </source>
</evidence>
<dbReference type="Proteomes" id="UP000095287">
    <property type="component" value="Unplaced"/>
</dbReference>
<organism evidence="3 4">
    <name type="scientific">Steinernema glaseri</name>
    <dbReference type="NCBI Taxonomy" id="37863"/>
    <lineage>
        <taxon>Eukaryota</taxon>
        <taxon>Metazoa</taxon>
        <taxon>Ecdysozoa</taxon>
        <taxon>Nematoda</taxon>
        <taxon>Chromadorea</taxon>
        <taxon>Rhabditida</taxon>
        <taxon>Tylenchina</taxon>
        <taxon>Panagrolaimomorpha</taxon>
        <taxon>Strongyloidoidea</taxon>
        <taxon>Steinernematidae</taxon>
        <taxon>Steinernema</taxon>
    </lineage>
</organism>
<dbReference type="Gene3D" id="2.10.25.10">
    <property type="entry name" value="Laminin"/>
    <property type="match status" value="1"/>
</dbReference>
<feature type="transmembrane region" description="Helical" evidence="2">
    <location>
        <begin position="47"/>
        <end position="67"/>
    </location>
</feature>
<dbReference type="AlphaFoldDB" id="A0A1I7YU76"/>
<evidence type="ECO:0000313" key="3">
    <source>
        <dbReference type="Proteomes" id="UP000095287"/>
    </source>
</evidence>
<dbReference type="SUPFAM" id="SSF57567">
    <property type="entry name" value="Serine protease inhibitors"/>
    <property type="match status" value="1"/>
</dbReference>
<proteinExistence type="predicted"/>
<feature type="transmembrane region" description="Helical" evidence="2">
    <location>
        <begin position="79"/>
        <end position="102"/>
    </location>
</feature>
<name>A0A1I7YU76_9BILA</name>
<keyword evidence="1" id="KW-0722">Serine protease inhibitor</keyword>
<evidence type="ECO:0000313" key="4">
    <source>
        <dbReference type="WBParaSite" id="L893_g19791.t2"/>
    </source>
</evidence>
<dbReference type="CDD" id="cd19941">
    <property type="entry name" value="TIL"/>
    <property type="match status" value="1"/>
</dbReference>
<keyword evidence="1" id="KW-0646">Protease inhibitor</keyword>
<keyword evidence="3" id="KW-1185">Reference proteome</keyword>
<dbReference type="WBParaSite" id="L893_g19791.t2">
    <property type="protein sequence ID" value="L893_g19791.t2"/>
    <property type="gene ID" value="L893_g19791"/>
</dbReference>
<protein>
    <submittedName>
        <fullName evidence="4">TIL domain-containing protein</fullName>
    </submittedName>
</protein>
<keyword evidence="2" id="KW-0472">Membrane</keyword>
<accession>A0A1I7YU76</accession>
<keyword evidence="2" id="KW-0812">Transmembrane</keyword>